<feature type="region of interest" description="Disordered" evidence="1">
    <location>
        <begin position="151"/>
        <end position="181"/>
    </location>
</feature>
<organism evidence="3 4">
    <name type="scientific">Nelumbo nucifera</name>
    <name type="common">Sacred lotus</name>
    <dbReference type="NCBI Taxonomy" id="4432"/>
    <lineage>
        <taxon>Eukaryota</taxon>
        <taxon>Viridiplantae</taxon>
        <taxon>Streptophyta</taxon>
        <taxon>Embryophyta</taxon>
        <taxon>Tracheophyta</taxon>
        <taxon>Spermatophyta</taxon>
        <taxon>Magnoliopsida</taxon>
        <taxon>Proteales</taxon>
        <taxon>Nelumbonaceae</taxon>
        <taxon>Nelumbo</taxon>
    </lineage>
</organism>
<feature type="region of interest" description="Disordered" evidence="1">
    <location>
        <begin position="475"/>
        <end position="495"/>
    </location>
</feature>
<dbReference type="Pfam" id="PF00462">
    <property type="entry name" value="Glutaredoxin"/>
    <property type="match status" value="1"/>
</dbReference>
<dbReference type="InterPro" id="IPR000591">
    <property type="entry name" value="DEP_dom"/>
</dbReference>
<dbReference type="Gene3D" id="1.10.10.10">
    <property type="entry name" value="Winged helix-like DNA-binding domain superfamily/Winged helix DNA-binding domain"/>
    <property type="match status" value="1"/>
</dbReference>
<dbReference type="SMART" id="SM00049">
    <property type="entry name" value="DEP"/>
    <property type="match status" value="1"/>
</dbReference>
<dbReference type="CDD" id="cd04371">
    <property type="entry name" value="DEP"/>
    <property type="match status" value="1"/>
</dbReference>
<feature type="region of interest" description="Disordered" evidence="1">
    <location>
        <begin position="314"/>
        <end position="351"/>
    </location>
</feature>
<dbReference type="OMA" id="TVERSAW"/>
<dbReference type="PROSITE" id="PS51354">
    <property type="entry name" value="GLUTAREDOXIN_2"/>
    <property type="match status" value="1"/>
</dbReference>
<gene>
    <name evidence="4 5 6 7" type="primary">LOC104605896</name>
</gene>
<feature type="region of interest" description="Disordered" evidence="1">
    <location>
        <begin position="1"/>
        <end position="122"/>
    </location>
</feature>
<evidence type="ECO:0000259" key="2">
    <source>
        <dbReference type="SMART" id="SM00049"/>
    </source>
</evidence>
<dbReference type="RefSeq" id="XP_010269147.1">
    <property type="nucleotide sequence ID" value="XM_010270845.2"/>
</dbReference>
<dbReference type="STRING" id="4432.A0A1U8B010"/>
<dbReference type="InterPro" id="IPR036390">
    <property type="entry name" value="WH_DNA-bd_sf"/>
</dbReference>
<dbReference type="InterPro" id="IPR036249">
    <property type="entry name" value="Thioredoxin-like_sf"/>
</dbReference>
<keyword evidence="3" id="KW-1185">Reference proteome</keyword>
<dbReference type="Pfam" id="PF00610">
    <property type="entry name" value="DEP"/>
    <property type="match status" value="1"/>
</dbReference>
<reference evidence="4 5" key="1">
    <citation type="submission" date="2025-04" db="UniProtKB">
        <authorList>
            <consortium name="RefSeq"/>
        </authorList>
    </citation>
    <scope>IDENTIFICATION</scope>
</reference>
<dbReference type="PANTHER" id="PTHR46361">
    <property type="entry name" value="ELECTRON CARRIER/ PROTEIN DISULFIDE OXIDOREDUCTASE"/>
    <property type="match status" value="1"/>
</dbReference>
<dbReference type="AlphaFoldDB" id="A0A1U8B010"/>
<evidence type="ECO:0000256" key="1">
    <source>
        <dbReference type="SAM" id="MobiDB-lite"/>
    </source>
</evidence>
<evidence type="ECO:0000313" key="4">
    <source>
        <dbReference type="RefSeq" id="XP_010269146.1"/>
    </source>
</evidence>
<dbReference type="InterPro" id="IPR036388">
    <property type="entry name" value="WH-like_DNA-bd_sf"/>
</dbReference>
<dbReference type="GO" id="GO:0035556">
    <property type="term" value="P:intracellular signal transduction"/>
    <property type="evidence" value="ECO:0007669"/>
    <property type="project" value="InterPro"/>
</dbReference>
<proteinExistence type="predicted"/>
<dbReference type="KEGG" id="nnu:104605896"/>
<dbReference type="RefSeq" id="XP_010269146.1">
    <property type="nucleotide sequence ID" value="XM_010270844.2"/>
</dbReference>
<dbReference type="SUPFAM" id="SSF46785">
    <property type="entry name" value="Winged helix' DNA-binding domain"/>
    <property type="match status" value="1"/>
</dbReference>
<dbReference type="Gene3D" id="3.40.30.10">
    <property type="entry name" value="Glutaredoxin"/>
    <property type="match status" value="1"/>
</dbReference>
<dbReference type="RefSeq" id="XP_019054748.1">
    <property type="nucleotide sequence ID" value="XM_019199203.1"/>
</dbReference>
<dbReference type="Proteomes" id="UP000189703">
    <property type="component" value="Unplaced"/>
</dbReference>
<accession>A0A1U8B010</accession>
<dbReference type="OrthoDB" id="418495at2759"/>
<dbReference type="Pfam" id="PF04784">
    <property type="entry name" value="DUF547"/>
    <property type="match status" value="1"/>
</dbReference>
<dbReference type="RefSeq" id="XP_019054749.1">
    <property type="nucleotide sequence ID" value="XM_019199204.1"/>
</dbReference>
<feature type="region of interest" description="Disordered" evidence="1">
    <location>
        <begin position="195"/>
        <end position="268"/>
    </location>
</feature>
<feature type="domain" description="DEP" evidence="2">
    <location>
        <begin position="508"/>
        <end position="574"/>
    </location>
</feature>
<dbReference type="PANTHER" id="PTHR46361:SF3">
    <property type="entry name" value="ELECTRON CARRIER_ PROTEIN DISULFIDE OXIDOREDUCTASE"/>
    <property type="match status" value="1"/>
</dbReference>
<dbReference type="InterPro" id="IPR002109">
    <property type="entry name" value="Glutaredoxin"/>
</dbReference>
<feature type="compositionally biased region" description="Acidic residues" evidence="1">
    <location>
        <begin position="106"/>
        <end position="116"/>
    </location>
</feature>
<feature type="compositionally biased region" description="Basic and acidic residues" evidence="1">
    <location>
        <begin position="314"/>
        <end position="348"/>
    </location>
</feature>
<name>A0A1U8B010_NELNU</name>
<evidence type="ECO:0000313" key="6">
    <source>
        <dbReference type="RefSeq" id="XP_019054748.1"/>
    </source>
</evidence>
<sequence>MESKGSNEKNAVVPPTSENPETDTGDLQKEEELQTEMESSIITEEHSNLGNRQGGEGSNVKVEESRGLESKSQEEKKQSTGEILNEKNVVDSPTSDRPKTNTVDHQEEEELQTEIEEPLKVTMKHSNLDSAEGGEGSDVKFEESTVLECKTQEEKKQSSEEILSEKNVVVPPTSEIPEMDTVDLQNEEELQAEMKPLKITEKHSNLDNKDRIEGSDVKIGGSRGLESLSQEEKKQSAKEILIEEKKKDPVFDGTEIPEKEVTRNSSACASNVDPEEIQGYAWPAVTLRNFVKEKKVIGVSTFLSQLLRKRDEREQNLSYDKDKNDGSDSNMKEEENSSSEAKAKEVSQKTEGQSLWNPLRYIRIVRDLDTENKNEGRIDVRVEELAQPLAMRGRIILYTRLGCQDCREVRLLLHSKRLSYVEINIDIYPSRKLELEKNTGSNAVPKVFFNEVLVGGLCELRTMDESGKLDDLITQEPSDAAPLPPLSGEDDMSSSGTVDELAIIVQKMRETVVVKDRFYKMRRFTNCFVGSEASWKEKRQAVELGQKLANKHFFQHVLEENVFEDGNHLYRFLDHDPLVLSHCYNIPRGILDAKPKPIVEIASRLRFLSYAIFEAYTSEDGKHIDYRSIHGSEEFSRYLRIVEELQRVELQDMSREEKLAFFINLYNMMAIHGILVWGYPLSAQERRKLFGDFKYVIGGSTYSLSVIHNGILRGNQRPPYNLIRPFGVKDKRSKVALPYVEPLIHFALVYGTRSGPSLRCYSPGNIDKELMEAAHNFLRNGGVIIDAETKVASLNKILRWYSVDFGKSEVEILKHISNYLVAEKSELLLELLANGQLKVTYQPYDWGMNS</sequence>
<dbReference type="GeneID" id="104605896"/>
<evidence type="ECO:0000313" key="5">
    <source>
        <dbReference type="RefSeq" id="XP_010269147.1"/>
    </source>
</evidence>
<feature type="compositionally biased region" description="Basic and acidic residues" evidence="1">
    <location>
        <begin position="195"/>
        <end position="216"/>
    </location>
</feature>
<evidence type="ECO:0000313" key="7">
    <source>
        <dbReference type="RefSeq" id="XP_019054749.1"/>
    </source>
</evidence>
<dbReference type="eggNOG" id="ENOG502QS72">
    <property type="taxonomic scope" value="Eukaryota"/>
</dbReference>
<dbReference type="SUPFAM" id="SSF52833">
    <property type="entry name" value="Thioredoxin-like"/>
    <property type="match status" value="1"/>
</dbReference>
<evidence type="ECO:0000313" key="3">
    <source>
        <dbReference type="Proteomes" id="UP000189703"/>
    </source>
</evidence>
<protein>
    <submittedName>
        <fullName evidence="4 5">Uncharacterized protein LOC104605896</fullName>
    </submittedName>
</protein>
<feature type="compositionally biased region" description="Basic and acidic residues" evidence="1">
    <location>
        <begin position="230"/>
        <end position="262"/>
    </location>
</feature>
<dbReference type="InterPro" id="IPR006869">
    <property type="entry name" value="DUF547"/>
</dbReference>
<feature type="compositionally biased region" description="Basic and acidic residues" evidence="1">
    <location>
        <begin position="61"/>
        <end position="105"/>
    </location>
</feature>